<accession>A0ABP9HIY2</accession>
<dbReference type="Proteomes" id="UP001501195">
    <property type="component" value="Unassembled WGS sequence"/>
</dbReference>
<feature type="transmembrane region" description="Helical" evidence="1">
    <location>
        <begin position="179"/>
        <end position="201"/>
    </location>
</feature>
<feature type="transmembrane region" description="Helical" evidence="1">
    <location>
        <begin position="231"/>
        <end position="248"/>
    </location>
</feature>
<proteinExistence type="predicted"/>
<gene>
    <name evidence="2" type="ORF">GCM10023225_11920</name>
</gene>
<keyword evidence="1" id="KW-1133">Transmembrane helix</keyword>
<evidence type="ECO:0000313" key="3">
    <source>
        <dbReference type="Proteomes" id="UP001501195"/>
    </source>
</evidence>
<protein>
    <submittedName>
        <fullName evidence="2">Uncharacterized protein</fullName>
    </submittedName>
</protein>
<keyword evidence="3" id="KW-1185">Reference proteome</keyword>
<name>A0ABP9HIY2_9ACTN</name>
<keyword evidence="1" id="KW-0472">Membrane</keyword>
<evidence type="ECO:0000313" key="2">
    <source>
        <dbReference type="EMBL" id="GAA4971818.1"/>
    </source>
</evidence>
<reference evidence="3" key="1">
    <citation type="journal article" date="2019" name="Int. J. Syst. Evol. Microbiol.">
        <title>The Global Catalogue of Microorganisms (GCM) 10K type strain sequencing project: providing services to taxonomists for standard genome sequencing and annotation.</title>
        <authorList>
            <consortium name="The Broad Institute Genomics Platform"/>
            <consortium name="The Broad Institute Genome Sequencing Center for Infectious Disease"/>
            <person name="Wu L."/>
            <person name="Ma J."/>
        </authorList>
    </citation>
    <scope>NUCLEOTIDE SEQUENCE [LARGE SCALE GENOMIC DNA]</scope>
    <source>
        <strain evidence="3">JCM 18126</strain>
    </source>
</reference>
<keyword evidence="1" id="KW-0812">Transmembrane</keyword>
<sequence length="264" mass="26118">MTGPGTDATADAASDAAADTAIDAAAVPGARAAGGPAPGVSLPLRTLRAGVWALPVHGVLLTLSTLTHQPDHRSDFAAYAQYVTTTPFLLSHLLASVLGAAIGVVGLTAAAALAAGPSGRPGRSLLAAALGTAGNVVNTALFGVAAFAQPAIGRAYEAGPAGAAHTAVELNDDVYGPEFLGTAGVALFLWSAGAVLLGLVLRRSDRRLRAAGLVYAVSLPLFFLAGLPGSVVQPLSGVAYTAAAVVVARRLPRVAAHRGQALAG</sequence>
<feature type="transmembrane region" description="Helical" evidence="1">
    <location>
        <begin position="88"/>
        <end position="113"/>
    </location>
</feature>
<feature type="transmembrane region" description="Helical" evidence="1">
    <location>
        <begin position="208"/>
        <end position="225"/>
    </location>
</feature>
<evidence type="ECO:0000256" key="1">
    <source>
        <dbReference type="SAM" id="Phobius"/>
    </source>
</evidence>
<dbReference type="EMBL" id="BAABIL010000154">
    <property type="protein sequence ID" value="GAA4971818.1"/>
    <property type="molecule type" value="Genomic_DNA"/>
</dbReference>
<dbReference type="RefSeq" id="WP_345711483.1">
    <property type="nucleotide sequence ID" value="NZ_BAABIL010000154.1"/>
</dbReference>
<comment type="caution">
    <text evidence="2">The sequence shown here is derived from an EMBL/GenBank/DDBJ whole genome shotgun (WGS) entry which is preliminary data.</text>
</comment>
<feature type="transmembrane region" description="Helical" evidence="1">
    <location>
        <begin position="125"/>
        <end position="148"/>
    </location>
</feature>
<organism evidence="2 3">
    <name type="scientific">Kineococcus glutinatus</name>
    <dbReference type="NCBI Taxonomy" id="1070872"/>
    <lineage>
        <taxon>Bacteria</taxon>
        <taxon>Bacillati</taxon>
        <taxon>Actinomycetota</taxon>
        <taxon>Actinomycetes</taxon>
        <taxon>Kineosporiales</taxon>
        <taxon>Kineosporiaceae</taxon>
        <taxon>Kineococcus</taxon>
    </lineage>
</organism>